<dbReference type="GO" id="GO:0000387">
    <property type="term" value="P:spliceosomal snRNP assembly"/>
    <property type="evidence" value="ECO:0007669"/>
    <property type="project" value="TreeGrafter"/>
</dbReference>
<dbReference type="InterPro" id="IPR036322">
    <property type="entry name" value="WD40_repeat_dom_sf"/>
</dbReference>
<proteinExistence type="predicted"/>
<dbReference type="PANTHER" id="PTHR19877:SF13">
    <property type="entry name" value="SERINE-THREONINE KINASE RECEPTOR-ASSOCIATED PROTEIN"/>
    <property type="match status" value="1"/>
</dbReference>
<dbReference type="AlphaFoldDB" id="A0A4Y7IXD0"/>
<keyword evidence="1" id="KW-0853">WD repeat</keyword>
<evidence type="ECO:0000313" key="5">
    <source>
        <dbReference type="EMBL" id="RZC52065.1"/>
    </source>
</evidence>
<dbReference type="PANTHER" id="PTHR19877">
    <property type="entry name" value="EUKARYOTIC TRANSLATION INITIATION FACTOR 3 SUBUNIT I"/>
    <property type="match status" value="1"/>
</dbReference>
<evidence type="ECO:0000256" key="3">
    <source>
        <dbReference type="ARBA" id="ARBA00022737"/>
    </source>
</evidence>
<dbReference type="SUPFAM" id="SSF50978">
    <property type="entry name" value="WD40 repeat-like"/>
    <property type="match status" value="1"/>
</dbReference>
<keyword evidence="6" id="KW-1185">Reference proteome</keyword>
<protein>
    <submittedName>
        <fullName evidence="5">Uncharacterized protein</fullName>
    </submittedName>
</protein>
<keyword evidence="4" id="KW-0508">mRNA splicing</keyword>
<evidence type="ECO:0000313" key="6">
    <source>
        <dbReference type="Proteomes" id="UP000316621"/>
    </source>
</evidence>
<dbReference type="GO" id="GO:0032797">
    <property type="term" value="C:SMN complex"/>
    <property type="evidence" value="ECO:0007669"/>
    <property type="project" value="TreeGrafter"/>
</dbReference>
<sequence length="199" mass="21966">MNKKTTSGTSKRLWDVRSGKIMHTIETSSPVKSTEVSQDGRYITTADGLVKSYDMSCTVESASLEPKHGNKFVAAGEDMWIQLFNFRTGEDIVERDAFEMVKVLFYSSTEGVGDGVVTYSSIYIASSGDGAEGAKARTETVDALRSGAVAMKAMQKEIPCFSWHKELLAMELAEEVSERKDEGEAEKDKHVVFCKPQQI</sequence>
<keyword evidence="2" id="KW-0507">mRNA processing</keyword>
<dbReference type="Gene3D" id="2.130.10.10">
    <property type="entry name" value="YVTN repeat-like/Quinoprotein amine dehydrogenase"/>
    <property type="match status" value="1"/>
</dbReference>
<reference evidence="5 6" key="1">
    <citation type="journal article" date="2018" name="Science">
        <title>The opium poppy genome and morphinan production.</title>
        <authorList>
            <person name="Guo L."/>
            <person name="Winzer T."/>
            <person name="Yang X."/>
            <person name="Li Y."/>
            <person name="Ning Z."/>
            <person name="He Z."/>
            <person name="Teodor R."/>
            <person name="Lu Y."/>
            <person name="Bowser T.A."/>
            <person name="Graham I.A."/>
            <person name="Ye K."/>
        </authorList>
    </citation>
    <scope>NUCLEOTIDE SEQUENCE [LARGE SCALE GENOMIC DNA]</scope>
    <source>
        <strain evidence="6">cv. HN1</strain>
        <tissue evidence="5">Leaves</tissue>
    </source>
</reference>
<evidence type="ECO:0000256" key="1">
    <source>
        <dbReference type="ARBA" id="ARBA00022574"/>
    </source>
</evidence>
<dbReference type="Gramene" id="RZC52065">
    <property type="protein sequence ID" value="RZC52065"/>
    <property type="gene ID" value="C5167_020489"/>
</dbReference>
<name>A0A4Y7IXD0_PAPSO</name>
<dbReference type="Proteomes" id="UP000316621">
    <property type="component" value="Chromosome 2"/>
</dbReference>
<dbReference type="InterPro" id="IPR015943">
    <property type="entry name" value="WD40/YVTN_repeat-like_dom_sf"/>
</dbReference>
<evidence type="ECO:0000256" key="4">
    <source>
        <dbReference type="ARBA" id="ARBA00023187"/>
    </source>
</evidence>
<organism evidence="5 6">
    <name type="scientific">Papaver somniferum</name>
    <name type="common">Opium poppy</name>
    <dbReference type="NCBI Taxonomy" id="3469"/>
    <lineage>
        <taxon>Eukaryota</taxon>
        <taxon>Viridiplantae</taxon>
        <taxon>Streptophyta</taxon>
        <taxon>Embryophyta</taxon>
        <taxon>Tracheophyta</taxon>
        <taxon>Spermatophyta</taxon>
        <taxon>Magnoliopsida</taxon>
        <taxon>Ranunculales</taxon>
        <taxon>Papaveraceae</taxon>
        <taxon>Papaveroideae</taxon>
        <taxon>Papaver</taxon>
    </lineage>
</organism>
<accession>A0A4Y7IXD0</accession>
<dbReference type="EMBL" id="CM010716">
    <property type="protein sequence ID" value="RZC52065.1"/>
    <property type="molecule type" value="Genomic_DNA"/>
</dbReference>
<gene>
    <name evidence="5" type="ORF">C5167_020489</name>
</gene>
<keyword evidence="3" id="KW-0677">Repeat</keyword>
<evidence type="ECO:0000256" key="2">
    <source>
        <dbReference type="ARBA" id="ARBA00022664"/>
    </source>
</evidence>
<dbReference type="GO" id="GO:0003723">
    <property type="term" value="F:RNA binding"/>
    <property type="evidence" value="ECO:0007669"/>
    <property type="project" value="TreeGrafter"/>
</dbReference>